<name>A0ABQ3FU14_9RHOB</name>
<gene>
    <name evidence="1" type="ORF">GCM10007291_48410</name>
</gene>
<sequence>MNTIQIINIARGQLGMVEDDYRAMLVRVTGLASLRQMSERQRIDVLDHMKKMGFRVQSGGKRVPSDVPGFIKKLYAVWHSCHQLGVIEDKSNAALRAFCKRQLARNSPNVVIDPDLLTYVQASIIIETLKKMEARGRKLRGKA</sequence>
<proteinExistence type="predicted"/>
<organism evidence="1 2">
    <name type="scientific">Gemmobacter nanjingensis</name>
    <dbReference type="NCBI Taxonomy" id="488454"/>
    <lineage>
        <taxon>Bacteria</taxon>
        <taxon>Pseudomonadati</taxon>
        <taxon>Pseudomonadota</taxon>
        <taxon>Alphaproteobacteria</taxon>
        <taxon>Rhodobacterales</taxon>
        <taxon>Paracoccaceae</taxon>
        <taxon>Gemmobacter</taxon>
    </lineage>
</organism>
<dbReference type="InterPro" id="IPR009363">
    <property type="entry name" value="Phage_Mu_Gp16"/>
</dbReference>
<evidence type="ECO:0000313" key="2">
    <source>
        <dbReference type="Proteomes" id="UP000658305"/>
    </source>
</evidence>
<keyword evidence="2" id="KW-1185">Reference proteome</keyword>
<protein>
    <recommendedName>
        <fullName evidence="3">Mu-like prophage protein gp16</fullName>
    </recommendedName>
</protein>
<evidence type="ECO:0000313" key="1">
    <source>
        <dbReference type="EMBL" id="GHC40855.1"/>
    </source>
</evidence>
<dbReference type="Pfam" id="PF06252">
    <property type="entry name" value="GemA"/>
    <property type="match status" value="1"/>
</dbReference>
<dbReference type="EMBL" id="BMYI01000037">
    <property type="protein sequence ID" value="GHC40855.1"/>
    <property type="molecule type" value="Genomic_DNA"/>
</dbReference>
<dbReference type="RefSeq" id="WP_189382854.1">
    <property type="nucleotide sequence ID" value="NZ_BMYI01000037.1"/>
</dbReference>
<comment type="caution">
    <text evidence="1">The sequence shown here is derived from an EMBL/GenBank/DDBJ whole genome shotgun (WGS) entry which is preliminary data.</text>
</comment>
<dbReference type="Proteomes" id="UP000658305">
    <property type="component" value="Unassembled WGS sequence"/>
</dbReference>
<evidence type="ECO:0008006" key="3">
    <source>
        <dbReference type="Google" id="ProtNLM"/>
    </source>
</evidence>
<reference evidence="2" key="1">
    <citation type="journal article" date="2019" name="Int. J. Syst. Evol. Microbiol.">
        <title>The Global Catalogue of Microorganisms (GCM) 10K type strain sequencing project: providing services to taxonomists for standard genome sequencing and annotation.</title>
        <authorList>
            <consortium name="The Broad Institute Genomics Platform"/>
            <consortium name="The Broad Institute Genome Sequencing Center for Infectious Disease"/>
            <person name="Wu L."/>
            <person name="Ma J."/>
        </authorList>
    </citation>
    <scope>NUCLEOTIDE SEQUENCE [LARGE SCALE GENOMIC DNA]</scope>
    <source>
        <strain evidence="2">KCTC 23298</strain>
    </source>
</reference>
<accession>A0ABQ3FU14</accession>